<dbReference type="EMBL" id="JASBNA010000005">
    <property type="protein sequence ID" value="KAK7691592.1"/>
    <property type="molecule type" value="Genomic_DNA"/>
</dbReference>
<dbReference type="InterPro" id="IPR011333">
    <property type="entry name" value="SKP1/BTB/POZ_sf"/>
</dbReference>
<dbReference type="Pfam" id="PF00651">
    <property type="entry name" value="BTB"/>
    <property type="match status" value="1"/>
</dbReference>
<name>A0AAW0GIG1_9APHY</name>
<dbReference type="SUPFAM" id="SSF54695">
    <property type="entry name" value="POZ domain"/>
    <property type="match status" value="1"/>
</dbReference>
<accession>A0AAW0GIG1</accession>
<feature type="compositionally biased region" description="Polar residues" evidence="1">
    <location>
        <begin position="482"/>
        <end position="495"/>
    </location>
</feature>
<reference evidence="3 4" key="1">
    <citation type="submission" date="2022-09" db="EMBL/GenBank/DDBJ databases">
        <authorList>
            <person name="Palmer J.M."/>
        </authorList>
    </citation>
    <scope>NUCLEOTIDE SEQUENCE [LARGE SCALE GENOMIC DNA]</scope>
    <source>
        <strain evidence="3 4">DSM 7382</strain>
    </source>
</reference>
<proteinExistence type="predicted"/>
<dbReference type="Proteomes" id="UP001385951">
    <property type="component" value="Unassembled WGS sequence"/>
</dbReference>
<dbReference type="CDD" id="cd18186">
    <property type="entry name" value="BTB_POZ_ZBTB_KLHL-like"/>
    <property type="match status" value="1"/>
</dbReference>
<evidence type="ECO:0000313" key="4">
    <source>
        <dbReference type="Proteomes" id="UP001385951"/>
    </source>
</evidence>
<protein>
    <recommendedName>
        <fullName evidence="2">BTB domain-containing protein</fullName>
    </recommendedName>
</protein>
<evidence type="ECO:0000259" key="2">
    <source>
        <dbReference type="PROSITE" id="PS50097"/>
    </source>
</evidence>
<dbReference type="InterPro" id="IPR000210">
    <property type="entry name" value="BTB/POZ_dom"/>
</dbReference>
<evidence type="ECO:0000313" key="3">
    <source>
        <dbReference type="EMBL" id="KAK7691592.1"/>
    </source>
</evidence>
<dbReference type="PROSITE" id="PS50097">
    <property type="entry name" value="BTB"/>
    <property type="match status" value="1"/>
</dbReference>
<keyword evidence="4" id="KW-1185">Reference proteome</keyword>
<dbReference type="SMART" id="SM00225">
    <property type="entry name" value="BTB"/>
    <property type="match status" value="2"/>
</dbReference>
<evidence type="ECO:0000256" key="1">
    <source>
        <dbReference type="SAM" id="MobiDB-lite"/>
    </source>
</evidence>
<sequence length="541" mass="59537">MSTERTIAQPPFDNATASDIVLRSRDKIDFYVSREILVTASSFFDTLFSLPAPSSNSTPNSDDALSPEGLHTILIDLMSDVVDYILRVCYPHPNPPPPTSVLFLERVLTAALKYDISVVITTAREAFVRAGTRAPVRMFMFSCQSKLEKEARFAADLLRKKYYPENDQKAPASDVDFVRIAMIEIYNDDYGHLPAIFLHRLVQHICGTPILLFCSTAVASRESSWTPGQSPEGRLVSELSSLMADYPADVVLQSSEGVLIPTHKFILRAASVGGDSILSLSNEHDCPQQDSNGLPIVSLQHSVEMLTLLLRACYHLPIDHTSDDLGLLYAAQSYNMLGIAAAAKSRWLLSELDRNPVSVYLVASLNGWTDVQSRAMHRVASGNTSISTCVPEMNVPGTAIHYRALLEHLLTKHYALNQRIANVQSQNLLSHSTVKQEWNDPIYAATPSISPLVPSKAPCHSGCVPRGGASEPSELVDPPTPNNQASNIASKSSGDSFGDQPAKPIKEMVSESRVLHEEEPESRRLVIRRRREEALRQLGVI</sequence>
<gene>
    <name evidence="3" type="ORF">QCA50_004991</name>
</gene>
<dbReference type="Gene3D" id="3.30.710.10">
    <property type="entry name" value="Potassium Channel Kv1.1, Chain A"/>
    <property type="match status" value="2"/>
</dbReference>
<dbReference type="AlphaFoldDB" id="A0AAW0GIG1"/>
<comment type="caution">
    <text evidence="3">The sequence shown here is derived from an EMBL/GenBank/DDBJ whole genome shotgun (WGS) entry which is preliminary data.</text>
</comment>
<feature type="region of interest" description="Disordered" evidence="1">
    <location>
        <begin position="463"/>
        <end position="522"/>
    </location>
</feature>
<feature type="domain" description="BTB" evidence="2">
    <location>
        <begin position="18"/>
        <end position="90"/>
    </location>
</feature>
<organism evidence="3 4">
    <name type="scientific">Cerrena zonata</name>
    <dbReference type="NCBI Taxonomy" id="2478898"/>
    <lineage>
        <taxon>Eukaryota</taxon>
        <taxon>Fungi</taxon>
        <taxon>Dikarya</taxon>
        <taxon>Basidiomycota</taxon>
        <taxon>Agaricomycotina</taxon>
        <taxon>Agaricomycetes</taxon>
        <taxon>Polyporales</taxon>
        <taxon>Cerrenaceae</taxon>
        <taxon>Cerrena</taxon>
    </lineage>
</organism>
<feature type="compositionally biased region" description="Basic and acidic residues" evidence="1">
    <location>
        <begin position="504"/>
        <end position="522"/>
    </location>
</feature>